<evidence type="ECO:0000259" key="4">
    <source>
        <dbReference type="Pfam" id="PF00465"/>
    </source>
</evidence>
<dbReference type="Proteomes" id="UP001597417">
    <property type="component" value="Unassembled WGS sequence"/>
</dbReference>
<dbReference type="InterPro" id="IPR056798">
    <property type="entry name" value="ADH_Fe_C"/>
</dbReference>
<protein>
    <submittedName>
        <fullName evidence="6">Iron-containing alcohol dehydrogenase family protein</fullName>
    </submittedName>
</protein>
<keyword evidence="2" id="KW-0560">Oxidoreductase</keyword>
<evidence type="ECO:0000313" key="6">
    <source>
        <dbReference type="EMBL" id="MFD2415919.1"/>
    </source>
</evidence>
<keyword evidence="7" id="KW-1185">Reference proteome</keyword>
<evidence type="ECO:0000256" key="1">
    <source>
        <dbReference type="ARBA" id="ARBA00007358"/>
    </source>
</evidence>
<gene>
    <name evidence="6" type="ORF">ACFSXZ_06220</name>
</gene>
<keyword evidence="3" id="KW-0520">NAD</keyword>
<dbReference type="CDD" id="cd08551">
    <property type="entry name" value="Fe-ADH"/>
    <property type="match status" value="1"/>
</dbReference>
<dbReference type="Pfam" id="PF25137">
    <property type="entry name" value="ADH_Fe_C"/>
    <property type="match status" value="1"/>
</dbReference>
<feature type="domain" description="Fe-containing alcohol dehydrogenase-like C-terminal" evidence="5">
    <location>
        <begin position="194"/>
        <end position="385"/>
    </location>
</feature>
<dbReference type="PANTHER" id="PTHR11496">
    <property type="entry name" value="ALCOHOL DEHYDROGENASE"/>
    <property type="match status" value="1"/>
</dbReference>
<dbReference type="PANTHER" id="PTHR11496:SF102">
    <property type="entry name" value="ALCOHOL DEHYDROGENASE 4"/>
    <property type="match status" value="1"/>
</dbReference>
<dbReference type="InterPro" id="IPR001670">
    <property type="entry name" value="ADH_Fe/GldA"/>
</dbReference>
<dbReference type="EMBL" id="JBHUKR010000004">
    <property type="protein sequence ID" value="MFD2415919.1"/>
    <property type="molecule type" value="Genomic_DNA"/>
</dbReference>
<dbReference type="InterPro" id="IPR039697">
    <property type="entry name" value="Alcohol_dehydrogenase_Fe"/>
</dbReference>
<dbReference type="Pfam" id="PF00465">
    <property type="entry name" value="Fe-ADH"/>
    <property type="match status" value="1"/>
</dbReference>
<name>A0ABW5FP06_9PSEU</name>
<comment type="caution">
    <text evidence="6">The sequence shown here is derived from an EMBL/GenBank/DDBJ whole genome shotgun (WGS) entry which is preliminary data.</text>
</comment>
<evidence type="ECO:0000313" key="7">
    <source>
        <dbReference type="Proteomes" id="UP001597417"/>
    </source>
</evidence>
<dbReference type="PROSITE" id="PS00913">
    <property type="entry name" value="ADH_IRON_1"/>
    <property type="match status" value="1"/>
</dbReference>
<organism evidence="6 7">
    <name type="scientific">Amycolatopsis pigmentata</name>
    <dbReference type="NCBI Taxonomy" id="450801"/>
    <lineage>
        <taxon>Bacteria</taxon>
        <taxon>Bacillati</taxon>
        <taxon>Actinomycetota</taxon>
        <taxon>Actinomycetes</taxon>
        <taxon>Pseudonocardiales</taxon>
        <taxon>Pseudonocardiaceae</taxon>
        <taxon>Amycolatopsis</taxon>
    </lineage>
</organism>
<feature type="domain" description="Alcohol dehydrogenase iron-type/glycerol dehydrogenase GldA" evidence="4">
    <location>
        <begin position="17"/>
        <end position="183"/>
    </location>
</feature>
<dbReference type="InterPro" id="IPR018211">
    <property type="entry name" value="ADH_Fe_CS"/>
</dbReference>
<comment type="similarity">
    <text evidence="1">Belongs to the iron-containing alcohol dehydrogenase family.</text>
</comment>
<dbReference type="PROSITE" id="PS00060">
    <property type="entry name" value="ADH_IRON_2"/>
    <property type="match status" value="1"/>
</dbReference>
<evidence type="ECO:0000256" key="3">
    <source>
        <dbReference type="ARBA" id="ARBA00023027"/>
    </source>
</evidence>
<reference evidence="7" key="1">
    <citation type="journal article" date="2019" name="Int. J. Syst. Evol. Microbiol.">
        <title>The Global Catalogue of Microorganisms (GCM) 10K type strain sequencing project: providing services to taxonomists for standard genome sequencing and annotation.</title>
        <authorList>
            <consortium name="The Broad Institute Genomics Platform"/>
            <consortium name="The Broad Institute Genome Sequencing Center for Infectious Disease"/>
            <person name="Wu L."/>
            <person name="Ma J."/>
        </authorList>
    </citation>
    <scope>NUCLEOTIDE SEQUENCE [LARGE SCALE GENOMIC DNA]</scope>
    <source>
        <strain evidence="7">CGMCC 4.7645</strain>
    </source>
</reference>
<dbReference type="RefSeq" id="WP_378262157.1">
    <property type="nucleotide sequence ID" value="NZ_JBHUKR010000004.1"/>
</dbReference>
<evidence type="ECO:0000259" key="5">
    <source>
        <dbReference type="Pfam" id="PF25137"/>
    </source>
</evidence>
<dbReference type="SUPFAM" id="SSF56796">
    <property type="entry name" value="Dehydroquinate synthase-like"/>
    <property type="match status" value="1"/>
</dbReference>
<sequence length="386" mass="39337">MADLTGIPRLTIEPSGRTEFGPGVVAALPSFVASLGHSRAFVVTDRALRATGIVNRIETILDAEGITSATYEDIGPNPPTTEVDRGAARLREFGSSVVVALGGGSALDAAKGIALLAGNPGSCAADAGTLWEAGDGPPLIAVPTTAGTGAETNGFGVIEDPHARRKVYIGHSSVRPRIAVLDPELTLGLPSKVTAASGFDALVHGIESLASLGANPVSAAYATQAVTMLGQWLPVVYAEGGNLEARGSVMAAAHLAGHALTLSGLGLVHGIGHALTAHAGIPHGVALATVMEEVMAFSATAAADAYETTARALRVMPSGGDWPGSAIEGVHRIAGLLEIKHRLRDLGVTTDQLPVIAADAVADAVTRNAPREPTESEVLDLLRSVW</sequence>
<accession>A0ABW5FP06</accession>
<evidence type="ECO:0000256" key="2">
    <source>
        <dbReference type="ARBA" id="ARBA00023002"/>
    </source>
</evidence>
<proteinExistence type="inferred from homology"/>
<dbReference type="Gene3D" id="3.40.50.1970">
    <property type="match status" value="1"/>
</dbReference>
<dbReference type="Gene3D" id="1.20.1090.10">
    <property type="entry name" value="Dehydroquinate synthase-like - alpha domain"/>
    <property type="match status" value="1"/>
</dbReference>